<dbReference type="Proteomes" id="UP000002710">
    <property type="component" value="Chromosome"/>
</dbReference>
<dbReference type="eggNOG" id="COG1011">
    <property type="taxonomic scope" value="Bacteria"/>
</dbReference>
<dbReference type="Gene3D" id="1.10.150.240">
    <property type="entry name" value="Putative phosphatase, domain 2"/>
    <property type="match status" value="1"/>
</dbReference>
<dbReference type="Pfam" id="PF00702">
    <property type="entry name" value="Hydrolase"/>
    <property type="match status" value="1"/>
</dbReference>
<keyword evidence="2" id="KW-1185">Reference proteome</keyword>
<dbReference type="STRING" id="207559.Dde_3215"/>
<gene>
    <name evidence="1" type="ordered locus">Dde_3215</name>
</gene>
<dbReference type="InterPro" id="IPR023214">
    <property type="entry name" value="HAD_sf"/>
</dbReference>
<evidence type="ECO:0000313" key="2">
    <source>
        <dbReference type="Proteomes" id="UP000002710"/>
    </source>
</evidence>
<name>Q30WD7_OLEA2</name>
<accession>Q30WD7</accession>
<dbReference type="RefSeq" id="WP_011368960.1">
    <property type="nucleotide sequence ID" value="NC_007519.1"/>
</dbReference>
<dbReference type="CDD" id="cd02603">
    <property type="entry name" value="HAD_sEH-N_like"/>
    <property type="match status" value="1"/>
</dbReference>
<evidence type="ECO:0000313" key="1">
    <source>
        <dbReference type="EMBL" id="ABB40009.1"/>
    </source>
</evidence>
<keyword evidence="1" id="KW-0378">Hydrolase</keyword>
<proteinExistence type="predicted"/>
<dbReference type="EMBL" id="CP000112">
    <property type="protein sequence ID" value="ABB40009.1"/>
    <property type="molecule type" value="Genomic_DNA"/>
</dbReference>
<dbReference type="Gene3D" id="3.40.50.1000">
    <property type="entry name" value="HAD superfamily/HAD-like"/>
    <property type="match status" value="1"/>
</dbReference>
<dbReference type="PANTHER" id="PTHR43611">
    <property type="entry name" value="ALPHA-D-GLUCOSE 1-PHOSPHATE PHOSPHATASE"/>
    <property type="match status" value="1"/>
</dbReference>
<dbReference type="PANTHER" id="PTHR43611:SF3">
    <property type="entry name" value="FLAVIN MONONUCLEOTIDE HYDROLASE 1, CHLOROPLATIC"/>
    <property type="match status" value="1"/>
</dbReference>
<dbReference type="InterPro" id="IPR023198">
    <property type="entry name" value="PGP-like_dom2"/>
</dbReference>
<dbReference type="AlphaFoldDB" id="Q30WD7"/>
<organism evidence="1 2">
    <name type="scientific">Oleidesulfovibrio alaskensis (strain ATCC BAA-1058 / DSM 17464 / G20)</name>
    <name type="common">Desulfovibrio alaskensis</name>
    <dbReference type="NCBI Taxonomy" id="207559"/>
    <lineage>
        <taxon>Bacteria</taxon>
        <taxon>Pseudomonadati</taxon>
        <taxon>Thermodesulfobacteriota</taxon>
        <taxon>Desulfovibrionia</taxon>
        <taxon>Desulfovibrionales</taxon>
        <taxon>Desulfovibrionaceae</taxon>
        <taxon>Oleidesulfovibrio</taxon>
    </lineage>
</organism>
<dbReference type="KEGG" id="dde:Dde_3215"/>
<protein>
    <submittedName>
        <fullName evidence="1">Haloacid dehalogenase domain protein hydrolase</fullName>
    </submittedName>
</protein>
<dbReference type="InterPro" id="IPR036412">
    <property type="entry name" value="HAD-like_sf"/>
</dbReference>
<dbReference type="HOGENOM" id="CLU_045011_9_5_7"/>
<dbReference type="DNASU" id="3758190"/>
<reference evidence="1 2" key="1">
    <citation type="journal article" date="2011" name="J. Bacteriol.">
        <title>Complete genome sequence and updated annotation of Desulfovibrio alaskensis G20.</title>
        <authorList>
            <person name="Hauser L.J."/>
            <person name="Land M.L."/>
            <person name="Brown S.D."/>
            <person name="Larimer F."/>
            <person name="Keller K.L."/>
            <person name="Rapp-Giles B.J."/>
            <person name="Price M.N."/>
            <person name="Lin M."/>
            <person name="Bruce D.C."/>
            <person name="Detter J.C."/>
            <person name="Tapia R."/>
            <person name="Han C.S."/>
            <person name="Goodwin L.A."/>
            <person name="Cheng J.F."/>
            <person name="Pitluck S."/>
            <person name="Copeland A."/>
            <person name="Lucas S."/>
            <person name="Nolan M."/>
            <person name="Lapidus A.L."/>
            <person name="Palumbo A.V."/>
            <person name="Wall J.D."/>
        </authorList>
    </citation>
    <scope>NUCLEOTIDE SEQUENCE [LARGE SCALE GENOMIC DNA]</scope>
    <source>
        <strain evidence="2">ATCC BAA 1058 / DSM 17464 / G20</strain>
    </source>
</reference>
<dbReference type="SUPFAM" id="SSF56784">
    <property type="entry name" value="HAD-like"/>
    <property type="match status" value="1"/>
</dbReference>
<sequence>MCADHTTRHGLDVVFFDFGGVIAEEGFVNGLHALENRFGIASGELLAHATDICYNGGYVNGKMTEAGFWHELRRRTGIEAPDEELREAILSRFLIRLYMLDAVNAVRCAGIRAVIASDQTNWLEELDAAHRIYAQFDLVFNSYRVGMNKRSTDFFDFICQRTGVRPDRALFIDDNAGHIGRAASRGLNTLLYTSYEAFYKGLTAHIPELRLEACAR</sequence>
<dbReference type="GO" id="GO:0016787">
    <property type="term" value="F:hydrolase activity"/>
    <property type="evidence" value="ECO:0007669"/>
    <property type="project" value="UniProtKB-KW"/>
</dbReference>